<dbReference type="EMBL" id="GBRH01159030">
    <property type="protein sequence ID" value="JAE38866.1"/>
    <property type="molecule type" value="Transcribed_RNA"/>
</dbReference>
<dbReference type="AlphaFoldDB" id="A0A0A9HVG1"/>
<evidence type="ECO:0000313" key="2">
    <source>
        <dbReference type="EMBL" id="JAE38866.1"/>
    </source>
</evidence>
<reference evidence="2" key="2">
    <citation type="journal article" date="2015" name="Data Brief">
        <title>Shoot transcriptome of the giant reed, Arundo donax.</title>
        <authorList>
            <person name="Barrero R.A."/>
            <person name="Guerrero F.D."/>
            <person name="Moolhuijzen P."/>
            <person name="Goolsby J.A."/>
            <person name="Tidwell J."/>
            <person name="Bellgard S.E."/>
            <person name="Bellgard M.I."/>
        </authorList>
    </citation>
    <scope>NUCLEOTIDE SEQUENCE</scope>
    <source>
        <tissue evidence="2">Shoot tissue taken approximately 20 cm above the soil surface</tissue>
    </source>
</reference>
<protein>
    <submittedName>
        <fullName evidence="2">Uncharacterized protein</fullName>
    </submittedName>
</protein>
<name>A0A0A9HVG1_ARUDO</name>
<proteinExistence type="predicted"/>
<feature type="region of interest" description="Disordered" evidence="1">
    <location>
        <begin position="1"/>
        <end position="20"/>
    </location>
</feature>
<sequence length="56" mass="6715">MKQEKKSVYESHQAGARMSEKRKHISMRSFIYKTWPTFETIKRIENSLDAQLWLLG</sequence>
<organism evidence="2">
    <name type="scientific">Arundo donax</name>
    <name type="common">Giant reed</name>
    <name type="synonym">Donax arundinaceus</name>
    <dbReference type="NCBI Taxonomy" id="35708"/>
    <lineage>
        <taxon>Eukaryota</taxon>
        <taxon>Viridiplantae</taxon>
        <taxon>Streptophyta</taxon>
        <taxon>Embryophyta</taxon>
        <taxon>Tracheophyta</taxon>
        <taxon>Spermatophyta</taxon>
        <taxon>Magnoliopsida</taxon>
        <taxon>Liliopsida</taxon>
        <taxon>Poales</taxon>
        <taxon>Poaceae</taxon>
        <taxon>PACMAD clade</taxon>
        <taxon>Arundinoideae</taxon>
        <taxon>Arundineae</taxon>
        <taxon>Arundo</taxon>
    </lineage>
</organism>
<accession>A0A0A9HVG1</accession>
<evidence type="ECO:0000256" key="1">
    <source>
        <dbReference type="SAM" id="MobiDB-lite"/>
    </source>
</evidence>
<reference evidence="2" key="1">
    <citation type="submission" date="2014-09" db="EMBL/GenBank/DDBJ databases">
        <authorList>
            <person name="Magalhaes I.L.F."/>
            <person name="Oliveira U."/>
            <person name="Santos F.R."/>
            <person name="Vidigal T.H.D.A."/>
            <person name="Brescovit A.D."/>
            <person name="Santos A.J."/>
        </authorList>
    </citation>
    <scope>NUCLEOTIDE SEQUENCE</scope>
    <source>
        <tissue evidence="2">Shoot tissue taken approximately 20 cm above the soil surface</tissue>
    </source>
</reference>